<dbReference type="GO" id="GO:0009055">
    <property type="term" value="F:electron transfer activity"/>
    <property type="evidence" value="ECO:0007669"/>
    <property type="project" value="InterPro"/>
</dbReference>
<sequence length="482" mass="53909">MKTKRILIIICLLAFVGSAFIYDSRPVISPAPADGYKIDTLAQDLVVPWQITFLPDNSMLFTERPGRVRIYRDGKLLPKPAFVIPDMPLHNKSGLLGMCIHPNFVTNRFVYIANNYLQDNQMRLQITRYVFKNDTLTNPFTILKGIPANQNHTGSRLVFGPDRKLYITSGDADQPALAQDLKAYNGKILRVNDDGTIPSDNPFFNNDTARKEIWTYGHRNTQGLAFEPRTGTLFNTEHGPTGGDEVNIIRKGENYGWPVIHHRDTRDGMNSPLAEYTPSIGPGEAMFYSAKAFPQLQGYLLVACLRGESILKIQLDHDKIISQEVLLKQQYGRIRSLVTGPDGYIYFSTSQIDPGEGQPRPHYDMILRMRPSGSANTALSSQKLVITKQSNKPAAKQTTGTMFQQLCASCHGNNLQGTDKTRNLLAGKFKYGADKKSIIKNITNGITDEGMPSWNGAISKADIDKVANYIWIKTRKGIRHKS</sequence>
<dbReference type="PROSITE" id="PS51007">
    <property type="entry name" value="CYTC"/>
    <property type="match status" value="1"/>
</dbReference>
<accession>A0A1G6UGI5</accession>
<evidence type="ECO:0000313" key="6">
    <source>
        <dbReference type="EMBL" id="SDD40381.1"/>
    </source>
</evidence>
<dbReference type="InterPro" id="IPR012938">
    <property type="entry name" value="Glc/Sorbosone_DH"/>
</dbReference>
<keyword evidence="3 4" id="KW-0408">Iron</keyword>
<keyword evidence="2 4" id="KW-0479">Metal-binding</keyword>
<dbReference type="Proteomes" id="UP000199072">
    <property type="component" value="Unassembled WGS sequence"/>
</dbReference>
<dbReference type="InterPro" id="IPR011042">
    <property type="entry name" value="6-blade_b-propeller_TolB-like"/>
</dbReference>
<evidence type="ECO:0000313" key="7">
    <source>
        <dbReference type="Proteomes" id="UP000199072"/>
    </source>
</evidence>
<evidence type="ECO:0000256" key="3">
    <source>
        <dbReference type="ARBA" id="ARBA00023004"/>
    </source>
</evidence>
<name>A0A1G6UGI5_9SPHI</name>
<dbReference type="PANTHER" id="PTHR19328">
    <property type="entry name" value="HEDGEHOG-INTERACTING PROTEIN"/>
    <property type="match status" value="1"/>
</dbReference>
<dbReference type="SUPFAM" id="SSF46626">
    <property type="entry name" value="Cytochrome c"/>
    <property type="match status" value="1"/>
</dbReference>
<proteinExistence type="predicted"/>
<dbReference type="AlphaFoldDB" id="A0A1G6UGI5"/>
<dbReference type="PANTHER" id="PTHR19328:SF13">
    <property type="entry name" value="HIPL1 PROTEIN"/>
    <property type="match status" value="1"/>
</dbReference>
<dbReference type="OrthoDB" id="9770043at2"/>
<keyword evidence="7" id="KW-1185">Reference proteome</keyword>
<dbReference type="Gene3D" id="2.120.10.30">
    <property type="entry name" value="TolB, C-terminal domain"/>
    <property type="match status" value="1"/>
</dbReference>
<dbReference type="GO" id="GO:0020037">
    <property type="term" value="F:heme binding"/>
    <property type="evidence" value="ECO:0007669"/>
    <property type="project" value="InterPro"/>
</dbReference>
<dbReference type="Gene3D" id="1.10.760.10">
    <property type="entry name" value="Cytochrome c-like domain"/>
    <property type="match status" value="1"/>
</dbReference>
<dbReference type="InterPro" id="IPR009056">
    <property type="entry name" value="Cyt_c-like_dom"/>
</dbReference>
<dbReference type="EMBL" id="FNAI01000001">
    <property type="protein sequence ID" value="SDD40381.1"/>
    <property type="molecule type" value="Genomic_DNA"/>
</dbReference>
<protein>
    <submittedName>
        <fullName evidence="6">Glucose/arabinose dehydrogenase, beta-propeller fold</fullName>
    </submittedName>
</protein>
<evidence type="ECO:0000259" key="5">
    <source>
        <dbReference type="PROSITE" id="PS51007"/>
    </source>
</evidence>
<gene>
    <name evidence="6" type="ORF">SAMN05216464_101640</name>
</gene>
<evidence type="ECO:0000256" key="2">
    <source>
        <dbReference type="ARBA" id="ARBA00022723"/>
    </source>
</evidence>
<evidence type="ECO:0000256" key="4">
    <source>
        <dbReference type="PROSITE-ProRule" id="PRU00433"/>
    </source>
</evidence>
<dbReference type="Pfam" id="PF07995">
    <property type="entry name" value="GSDH"/>
    <property type="match status" value="1"/>
</dbReference>
<keyword evidence="1 4" id="KW-0349">Heme</keyword>
<dbReference type="Pfam" id="PF13442">
    <property type="entry name" value="Cytochrome_CBB3"/>
    <property type="match status" value="1"/>
</dbReference>
<organism evidence="6 7">
    <name type="scientific">Mucilaginibacter pineti</name>
    <dbReference type="NCBI Taxonomy" id="1391627"/>
    <lineage>
        <taxon>Bacteria</taxon>
        <taxon>Pseudomonadati</taxon>
        <taxon>Bacteroidota</taxon>
        <taxon>Sphingobacteriia</taxon>
        <taxon>Sphingobacteriales</taxon>
        <taxon>Sphingobacteriaceae</taxon>
        <taxon>Mucilaginibacter</taxon>
    </lineage>
</organism>
<dbReference type="RefSeq" id="WP_091144130.1">
    <property type="nucleotide sequence ID" value="NZ_FNAI01000001.1"/>
</dbReference>
<reference evidence="6 7" key="1">
    <citation type="submission" date="2016-10" db="EMBL/GenBank/DDBJ databases">
        <authorList>
            <person name="de Groot N.N."/>
        </authorList>
    </citation>
    <scope>NUCLEOTIDE SEQUENCE [LARGE SCALE GENOMIC DNA]</scope>
    <source>
        <strain evidence="6 7">47C3B</strain>
    </source>
</reference>
<dbReference type="InterPro" id="IPR011041">
    <property type="entry name" value="Quinoprot_gluc/sorb_DH_b-prop"/>
</dbReference>
<dbReference type="GO" id="GO:0046872">
    <property type="term" value="F:metal ion binding"/>
    <property type="evidence" value="ECO:0007669"/>
    <property type="project" value="UniProtKB-KW"/>
</dbReference>
<dbReference type="STRING" id="1391627.SAMN05216464_101640"/>
<evidence type="ECO:0000256" key="1">
    <source>
        <dbReference type="ARBA" id="ARBA00022617"/>
    </source>
</evidence>
<feature type="domain" description="Cytochrome c" evidence="5">
    <location>
        <begin position="394"/>
        <end position="474"/>
    </location>
</feature>
<dbReference type="SUPFAM" id="SSF50952">
    <property type="entry name" value="Soluble quinoprotein glucose dehydrogenase"/>
    <property type="match status" value="1"/>
</dbReference>
<dbReference type="InterPro" id="IPR036909">
    <property type="entry name" value="Cyt_c-like_dom_sf"/>
</dbReference>